<keyword evidence="2" id="KW-1185">Reference proteome</keyword>
<dbReference type="Proteomes" id="UP000254794">
    <property type="component" value="Unassembled WGS sequence"/>
</dbReference>
<reference evidence="1 2" key="1">
    <citation type="submission" date="2018-06" db="EMBL/GenBank/DDBJ databases">
        <authorList>
            <consortium name="Pathogen Informatics"/>
            <person name="Doyle S."/>
        </authorList>
    </citation>
    <scope>NUCLEOTIDE SEQUENCE [LARGE SCALE GENOMIC DNA]</scope>
    <source>
        <strain evidence="1 2">NCTC13316</strain>
    </source>
</reference>
<protein>
    <submittedName>
        <fullName evidence="1">Uncharacterized protein</fullName>
    </submittedName>
</protein>
<accession>A0A378JII8</accession>
<dbReference type="AlphaFoldDB" id="A0A378JII8"/>
<gene>
    <name evidence="1" type="ORF">NCTC13316_00104</name>
</gene>
<evidence type="ECO:0000313" key="2">
    <source>
        <dbReference type="Proteomes" id="UP000254794"/>
    </source>
</evidence>
<sequence length="353" mass="40141">MPKYTVEELKNLSNPYKELFEDSDTMAENRDSLEQLGYQDKISVATKMVLACPNNQLRSLSLKSEELRHHQETEESFHRVLSRGLEVRHRIQAMADQQNPHPQNNLLGNEFNADLFNEFRDLKIQLTEQELTDLVNNLVLKTPDNQIQELNQNVRAGLSETKLGPALGEAFVLKRLLTLLQSSEPHLAFTSSDFNPALFHKHPRLVASYLIGREAEIAQRLANSNERAAINSGLEQLKPQVMSNADPLSILYSQFQTANVMAEAAKQHQMTSSYVNTSNITPQEIKEVKPEIAQEVREVKPETAKTTEPSKVSNSRYGKFAQLKDKFNTLVHKNHEHDEENANKSKCRPCNIM</sequence>
<evidence type="ECO:0000313" key="1">
    <source>
        <dbReference type="EMBL" id="STX50039.1"/>
    </source>
</evidence>
<dbReference type="RefSeq" id="WP_115329514.1">
    <property type="nucleotide sequence ID" value="NZ_CAAAHP010000003.1"/>
</dbReference>
<organism evidence="1 2">
    <name type="scientific">Legionella busanensis</name>
    <dbReference type="NCBI Taxonomy" id="190655"/>
    <lineage>
        <taxon>Bacteria</taxon>
        <taxon>Pseudomonadati</taxon>
        <taxon>Pseudomonadota</taxon>
        <taxon>Gammaproteobacteria</taxon>
        <taxon>Legionellales</taxon>
        <taxon>Legionellaceae</taxon>
        <taxon>Legionella</taxon>
    </lineage>
</organism>
<dbReference type="EMBL" id="UGOD01000001">
    <property type="protein sequence ID" value="STX50039.1"/>
    <property type="molecule type" value="Genomic_DNA"/>
</dbReference>
<dbReference type="OrthoDB" id="5640288at2"/>
<name>A0A378JII8_9GAMM</name>
<proteinExistence type="predicted"/>